<organism evidence="2 3">
    <name type="scientific">Pseudoduganella buxea</name>
    <dbReference type="NCBI Taxonomy" id="1949069"/>
    <lineage>
        <taxon>Bacteria</taxon>
        <taxon>Pseudomonadati</taxon>
        <taxon>Pseudomonadota</taxon>
        <taxon>Betaproteobacteria</taxon>
        <taxon>Burkholderiales</taxon>
        <taxon>Oxalobacteraceae</taxon>
        <taxon>Telluria group</taxon>
        <taxon>Pseudoduganella</taxon>
    </lineage>
</organism>
<proteinExistence type="predicted"/>
<sequence>MKAFATGRMAVLLALLCGAGTGATQERPLTGTAGQVPYATGGIGQEEREALEAMRDQYNLRLTFATRGSGALLANVALAITDGRRGPVMTLDDCGPHVYVKLPPGSYTITAVVDGVEQRRRVTVGRPGGARELVLYWPGTDTERA</sequence>
<keyword evidence="2" id="KW-0121">Carboxypeptidase</keyword>
<feature type="chain" id="PRO_5026238490" evidence="1">
    <location>
        <begin position="24"/>
        <end position="145"/>
    </location>
</feature>
<keyword evidence="1" id="KW-0732">Signal</keyword>
<keyword evidence="2" id="KW-0645">Protease</keyword>
<evidence type="ECO:0000256" key="1">
    <source>
        <dbReference type="SAM" id="SignalP"/>
    </source>
</evidence>
<evidence type="ECO:0000313" key="2">
    <source>
        <dbReference type="EMBL" id="MTV55749.1"/>
    </source>
</evidence>
<evidence type="ECO:0000313" key="3">
    <source>
        <dbReference type="Proteomes" id="UP000430634"/>
    </source>
</evidence>
<gene>
    <name evidence="2" type="ORF">GM672_23780</name>
</gene>
<protein>
    <submittedName>
        <fullName evidence="2">Carboxypeptidase regulatory-like domain-containing protein</fullName>
    </submittedName>
</protein>
<dbReference type="AlphaFoldDB" id="A0A6I3T2W9"/>
<dbReference type="OrthoDB" id="5568005at2"/>
<name>A0A6I3T2W9_9BURK</name>
<dbReference type="GO" id="GO:0004180">
    <property type="term" value="F:carboxypeptidase activity"/>
    <property type="evidence" value="ECO:0007669"/>
    <property type="project" value="UniProtKB-KW"/>
</dbReference>
<dbReference type="Proteomes" id="UP000430634">
    <property type="component" value="Unassembled WGS sequence"/>
</dbReference>
<keyword evidence="2" id="KW-0378">Hydrolase</keyword>
<reference evidence="2 3" key="1">
    <citation type="submission" date="2019-11" db="EMBL/GenBank/DDBJ databases">
        <title>Type strains purchased from KCTC, JCM and DSMZ.</title>
        <authorList>
            <person name="Lu H."/>
        </authorList>
    </citation>
    <scope>NUCLEOTIDE SEQUENCE [LARGE SCALE GENOMIC DNA]</scope>
    <source>
        <strain evidence="2 3">KCTC 52429</strain>
    </source>
</reference>
<dbReference type="EMBL" id="WNKZ01000100">
    <property type="protein sequence ID" value="MTV55749.1"/>
    <property type="molecule type" value="Genomic_DNA"/>
</dbReference>
<comment type="caution">
    <text evidence="2">The sequence shown here is derived from an EMBL/GenBank/DDBJ whole genome shotgun (WGS) entry which is preliminary data.</text>
</comment>
<feature type="signal peptide" evidence="1">
    <location>
        <begin position="1"/>
        <end position="23"/>
    </location>
</feature>
<accession>A0A6I3T2W9</accession>
<dbReference type="RefSeq" id="WP_155473010.1">
    <property type="nucleotide sequence ID" value="NZ_BMKG01000017.1"/>
</dbReference>